<name>A0A8S9HZI4_BRACR</name>
<sequence length="270" mass="30544">MSIPYSRGWTVLKPGGESAFLEYTGVYSRACNQEPWEVLDDEVYDYPSRGDRRPVGSEIWFGDLEGCARDIMVDHSMEELLYIYEPEGLPPSARFLRYYPPRARMDQSFNLPAFPASFLGERVRPRRLFVDPFSSPVPSWGNVPEADDAVPMAPLRQRRSLLPDDDGPYSEIREGKLAEIQRKYLISLFVGLGCSSEFERAPDGVINEMDIFEAYFEVGFRGFIHSLIAEVSACFSFTPSQLTPLSLLGKNTQILNFSRPQAGNRPLGPH</sequence>
<accession>A0A8S9HZI4</accession>
<reference evidence="1" key="1">
    <citation type="submission" date="2019-12" db="EMBL/GenBank/DDBJ databases">
        <title>Genome sequencing and annotation of Brassica cretica.</title>
        <authorList>
            <person name="Studholme D.J."/>
            <person name="Sarris P.F."/>
        </authorList>
    </citation>
    <scope>NUCLEOTIDE SEQUENCE</scope>
    <source>
        <strain evidence="1">PFS-102/07</strain>
        <tissue evidence="1">Leaf</tissue>
    </source>
</reference>
<protein>
    <submittedName>
        <fullName evidence="1">Uncharacterized protein</fullName>
    </submittedName>
</protein>
<gene>
    <name evidence="1" type="ORF">F2Q70_00014681</name>
</gene>
<comment type="caution">
    <text evidence="1">The sequence shown here is derived from an EMBL/GenBank/DDBJ whole genome shotgun (WGS) entry which is preliminary data.</text>
</comment>
<organism evidence="1">
    <name type="scientific">Brassica cretica</name>
    <name type="common">Mustard</name>
    <dbReference type="NCBI Taxonomy" id="69181"/>
    <lineage>
        <taxon>Eukaryota</taxon>
        <taxon>Viridiplantae</taxon>
        <taxon>Streptophyta</taxon>
        <taxon>Embryophyta</taxon>
        <taxon>Tracheophyta</taxon>
        <taxon>Spermatophyta</taxon>
        <taxon>Magnoliopsida</taxon>
        <taxon>eudicotyledons</taxon>
        <taxon>Gunneridae</taxon>
        <taxon>Pentapetalae</taxon>
        <taxon>rosids</taxon>
        <taxon>malvids</taxon>
        <taxon>Brassicales</taxon>
        <taxon>Brassicaceae</taxon>
        <taxon>Brassiceae</taxon>
        <taxon>Brassica</taxon>
    </lineage>
</organism>
<proteinExistence type="predicted"/>
<evidence type="ECO:0000313" key="1">
    <source>
        <dbReference type="EMBL" id="KAF2562262.1"/>
    </source>
</evidence>
<dbReference type="EMBL" id="QGKY02001250">
    <property type="protein sequence ID" value="KAF2562262.1"/>
    <property type="molecule type" value="Genomic_DNA"/>
</dbReference>
<dbReference type="AlphaFoldDB" id="A0A8S9HZI4"/>